<feature type="region of interest" description="Disordered" evidence="1">
    <location>
        <begin position="153"/>
        <end position="198"/>
    </location>
</feature>
<comment type="caution">
    <text evidence="3">The sequence shown here is derived from an EMBL/GenBank/DDBJ whole genome shotgun (WGS) entry which is preliminary data.</text>
</comment>
<feature type="compositionally biased region" description="Basic residues" evidence="1">
    <location>
        <begin position="173"/>
        <end position="186"/>
    </location>
</feature>
<evidence type="ECO:0000313" key="3">
    <source>
        <dbReference type="EMBL" id="KAJ8909132.1"/>
    </source>
</evidence>
<dbReference type="Proteomes" id="UP001157974">
    <property type="component" value="Unassembled WGS sequence"/>
</dbReference>
<reference evidence="3 4" key="1">
    <citation type="journal article" date="2023" name="Nat. Commun.">
        <title>Origin of minicircular mitochondrial genomes in red algae.</title>
        <authorList>
            <person name="Lee Y."/>
            <person name="Cho C.H."/>
            <person name="Lee Y.M."/>
            <person name="Park S.I."/>
            <person name="Yang J.H."/>
            <person name="West J.A."/>
            <person name="Bhattacharya D."/>
            <person name="Yoon H.S."/>
        </authorList>
    </citation>
    <scope>NUCLEOTIDE SEQUENCE [LARGE SCALE GENOMIC DNA]</scope>
    <source>
        <strain evidence="3 4">CCMP1338</strain>
        <tissue evidence="3">Whole cell</tissue>
    </source>
</reference>
<proteinExistence type="predicted"/>
<evidence type="ECO:0000313" key="4">
    <source>
        <dbReference type="Proteomes" id="UP001157974"/>
    </source>
</evidence>
<dbReference type="AlphaFoldDB" id="A0AAV8V557"/>
<protein>
    <recommendedName>
        <fullName evidence="2">SprT-like domain-containing protein</fullName>
    </recommendedName>
</protein>
<evidence type="ECO:0000259" key="2">
    <source>
        <dbReference type="SMART" id="SM00731"/>
    </source>
</evidence>
<dbReference type="EMBL" id="JAMWBK010000001">
    <property type="protein sequence ID" value="KAJ8909132.1"/>
    <property type="molecule type" value="Genomic_DNA"/>
</dbReference>
<feature type="domain" description="SprT-like" evidence="2">
    <location>
        <begin position="248"/>
        <end position="405"/>
    </location>
</feature>
<dbReference type="GO" id="GO:0006950">
    <property type="term" value="P:response to stress"/>
    <property type="evidence" value="ECO:0007669"/>
    <property type="project" value="UniProtKB-ARBA"/>
</dbReference>
<name>A0AAV8V557_9RHOD</name>
<gene>
    <name evidence="3" type="ORF">NDN08_005826</name>
</gene>
<dbReference type="InterPro" id="IPR006640">
    <property type="entry name" value="SprT-like_domain"/>
</dbReference>
<dbReference type="PANTHER" id="PTHR23099">
    <property type="entry name" value="TRANSCRIPTIONAL REGULATOR"/>
    <property type="match status" value="1"/>
</dbReference>
<dbReference type="SMART" id="SM00731">
    <property type="entry name" value="SprT"/>
    <property type="match status" value="1"/>
</dbReference>
<dbReference type="GO" id="GO:0005634">
    <property type="term" value="C:nucleus"/>
    <property type="evidence" value="ECO:0007669"/>
    <property type="project" value="TreeGrafter"/>
</dbReference>
<dbReference type="PANTHER" id="PTHR23099:SF0">
    <property type="entry name" value="GERM CELL NUCLEAR ACIDIC PROTEIN"/>
    <property type="match status" value="1"/>
</dbReference>
<dbReference type="Pfam" id="PF10263">
    <property type="entry name" value="SprT-like"/>
    <property type="match status" value="1"/>
</dbReference>
<keyword evidence="4" id="KW-1185">Reference proteome</keyword>
<accession>A0AAV8V557</accession>
<evidence type="ECO:0000256" key="1">
    <source>
        <dbReference type="SAM" id="MobiDB-lite"/>
    </source>
</evidence>
<organism evidence="3 4">
    <name type="scientific">Rhodosorus marinus</name>
    <dbReference type="NCBI Taxonomy" id="101924"/>
    <lineage>
        <taxon>Eukaryota</taxon>
        <taxon>Rhodophyta</taxon>
        <taxon>Stylonematophyceae</taxon>
        <taxon>Stylonematales</taxon>
        <taxon>Stylonemataceae</taxon>
        <taxon>Rhodosorus</taxon>
    </lineage>
</organism>
<sequence length="418" mass="47474">MGLPGSEVFADQESIASGEWSRVGEQRVGFMSVGELRAMALARARARQWCDLSSRTLTSLSGVPLGKMPAVEPLGGIAKGMLSRPMTLDLICFPLQRYSDLRETYRLSGIVEHSEMRKLSVMEMRQKGMEKNVHITNRDSLVSALAGAQMPGSENTRIPIVPGGVPSTLSSKTSRRERKSMKKLTKPRSSPVESADGVSELAEKLQTDLDLNVAKDSPDEENPEILMCRNWLSWYFTVEQRQFRKRRDEFSNVLFTIFDYNVTESNLGDRVSLEWNKRFNTTAGMTHFRMKKISKERYAGIVLSTKVLDSPLKLYRTLAHEMCHAAQWVIDGKPKPPHGAPFKKWVKCFRMFDPSLDITTCHQYDIDYRYKFECEACRHTYGRHSKSIDVNRKVCGNCRGKLRLLPAERKARRPSAPG</sequence>